<sequence length="80" mass="9406">MYALGLGLFLALLKFLEVGPVAGWSWWWVLSPFAVAAAWWAWADAQGYTKRKAIEKMERRRRERIDRQKAAMGMKPRRPR</sequence>
<dbReference type="EMBL" id="JAVIZX010000001">
    <property type="protein sequence ID" value="MDR6214839.1"/>
    <property type="molecule type" value="Genomic_DNA"/>
</dbReference>
<keyword evidence="1" id="KW-1133">Transmembrane helix</keyword>
<dbReference type="InterPro" id="IPR031044">
    <property type="entry name" value="Small_Trp_rich"/>
</dbReference>
<gene>
    <name evidence="2" type="ORF">QE399_002528</name>
</gene>
<name>A0ABU1IEZ8_9BURK</name>
<evidence type="ECO:0000256" key="1">
    <source>
        <dbReference type="SAM" id="Phobius"/>
    </source>
</evidence>
<dbReference type="NCBIfam" id="TIGR04438">
    <property type="entry name" value="small_Trp_rich"/>
    <property type="match status" value="1"/>
</dbReference>
<keyword evidence="1" id="KW-0812">Transmembrane</keyword>
<organism evidence="2 3">
    <name type="scientific">Paracidovorax wautersii</name>
    <dbReference type="NCBI Taxonomy" id="1177982"/>
    <lineage>
        <taxon>Bacteria</taxon>
        <taxon>Pseudomonadati</taxon>
        <taxon>Pseudomonadota</taxon>
        <taxon>Betaproteobacteria</taxon>
        <taxon>Burkholderiales</taxon>
        <taxon>Comamonadaceae</taxon>
        <taxon>Paracidovorax</taxon>
    </lineage>
</organism>
<protein>
    <submittedName>
        <fullName evidence="2">Small Trp-rich protein</fullName>
    </submittedName>
</protein>
<feature type="transmembrane region" description="Helical" evidence="1">
    <location>
        <begin position="25"/>
        <end position="42"/>
    </location>
</feature>
<proteinExistence type="predicted"/>
<evidence type="ECO:0000313" key="2">
    <source>
        <dbReference type="EMBL" id="MDR6214839.1"/>
    </source>
</evidence>
<keyword evidence="3" id="KW-1185">Reference proteome</keyword>
<reference evidence="2 3" key="1">
    <citation type="submission" date="2023-08" db="EMBL/GenBank/DDBJ databases">
        <title>Functional and genomic diversity of the sorghum phyllosphere microbiome.</title>
        <authorList>
            <person name="Shade A."/>
        </authorList>
    </citation>
    <scope>NUCLEOTIDE SEQUENCE [LARGE SCALE GENOMIC DNA]</scope>
    <source>
        <strain evidence="2 3">SORGH_AS_0335</strain>
    </source>
</reference>
<accession>A0ABU1IEZ8</accession>
<dbReference type="Proteomes" id="UP001267710">
    <property type="component" value="Unassembled WGS sequence"/>
</dbReference>
<evidence type="ECO:0000313" key="3">
    <source>
        <dbReference type="Proteomes" id="UP001267710"/>
    </source>
</evidence>
<comment type="caution">
    <text evidence="2">The sequence shown here is derived from an EMBL/GenBank/DDBJ whole genome shotgun (WGS) entry which is preliminary data.</text>
</comment>
<keyword evidence="1" id="KW-0472">Membrane</keyword>
<dbReference type="RefSeq" id="WP_309829148.1">
    <property type="nucleotide sequence ID" value="NZ_JAVIZX010000001.1"/>
</dbReference>